<evidence type="ECO:0000256" key="1">
    <source>
        <dbReference type="SAM" id="SignalP"/>
    </source>
</evidence>
<dbReference type="RefSeq" id="WP_377021058.1">
    <property type="nucleotide sequence ID" value="NZ_JBHLTS010000004.1"/>
</dbReference>
<comment type="caution">
    <text evidence="2">The sequence shown here is derived from an EMBL/GenBank/DDBJ whole genome shotgun (WGS) entry which is preliminary data.</text>
</comment>
<protein>
    <submittedName>
        <fullName evidence="2">Uncharacterized protein</fullName>
    </submittedName>
</protein>
<accession>A0ABV6L387</accession>
<feature type="chain" id="PRO_5045179736" evidence="1">
    <location>
        <begin position="22"/>
        <end position="319"/>
    </location>
</feature>
<proteinExistence type="predicted"/>
<dbReference type="EMBL" id="JBHLTS010000004">
    <property type="protein sequence ID" value="MFC0513185.1"/>
    <property type="molecule type" value="Genomic_DNA"/>
</dbReference>
<name>A0ABV6L387_9SPHI</name>
<organism evidence="2 3">
    <name type="scientific">Mucilaginibacter angelicae</name>
    <dbReference type="NCBI Taxonomy" id="869718"/>
    <lineage>
        <taxon>Bacteria</taxon>
        <taxon>Pseudomonadati</taxon>
        <taxon>Bacteroidota</taxon>
        <taxon>Sphingobacteriia</taxon>
        <taxon>Sphingobacteriales</taxon>
        <taxon>Sphingobacteriaceae</taxon>
        <taxon>Mucilaginibacter</taxon>
    </lineage>
</organism>
<reference evidence="2 3" key="1">
    <citation type="submission" date="2024-09" db="EMBL/GenBank/DDBJ databases">
        <authorList>
            <person name="Sun Q."/>
            <person name="Mori K."/>
        </authorList>
    </citation>
    <scope>NUCLEOTIDE SEQUENCE [LARGE SCALE GENOMIC DNA]</scope>
    <source>
        <strain evidence="2 3">NCAIM B.02415</strain>
    </source>
</reference>
<feature type="signal peptide" evidence="1">
    <location>
        <begin position="1"/>
        <end position="21"/>
    </location>
</feature>
<evidence type="ECO:0000313" key="2">
    <source>
        <dbReference type="EMBL" id="MFC0513185.1"/>
    </source>
</evidence>
<sequence length="319" mass="36329">MYKLRYLLTTLFILFISTVKATTWDEPWHDKVVKEAESFVLAKVVSSDKDKGVTISILKQLGGKELTGTILISKFYALSLCSYSTGEGPEFHFEHIDSCYFFIKKNEKDEYCIATPTAGYAAINNGIVSATYRHSYHQARVTLPIYQQTMTAIFNNYHGLPYDKSFINDFINKYLALKPAGFDKEELPIFFNQHVALECIYHLNLTGFYDKIIPFLNEEVNFHSQVSAARALAASNTPQSRTLLLNILRNKKINDFVKVISIWTLQSYEAKDLKPQFQQLEQTASTEENGFGGNIMDPRICTHFPTVKQALDELIAKAK</sequence>
<keyword evidence="3" id="KW-1185">Reference proteome</keyword>
<evidence type="ECO:0000313" key="3">
    <source>
        <dbReference type="Proteomes" id="UP001589828"/>
    </source>
</evidence>
<gene>
    <name evidence="2" type="ORF">ACFFGT_03200</name>
</gene>
<keyword evidence="1" id="KW-0732">Signal</keyword>
<dbReference type="Proteomes" id="UP001589828">
    <property type="component" value="Unassembled WGS sequence"/>
</dbReference>